<proteinExistence type="predicted"/>
<comment type="caution">
    <text evidence="2">The sequence shown here is derived from an EMBL/GenBank/DDBJ whole genome shotgun (WGS) entry which is preliminary data.</text>
</comment>
<protein>
    <submittedName>
        <fullName evidence="2">Uncharacterized protein</fullName>
    </submittedName>
</protein>
<evidence type="ECO:0000256" key="1">
    <source>
        <dbReference type="SAM" id="MobiDB-lite"/>
    </source>
</evidence>
<feature type="compositionally biased region" description="Basic and acidic residues" evidence="1">
    <location>
        <begin position="48"/>
        <end position="59"/>
    </location>
</feature>
<keyword evidence="3" id="KW-1185">Reference proteome</keyword>
<evidence type="ECO:0000313" key="2">
    <source>
        <dbReference type="EMBL" id="KAG5267165.1"/>
    </source>
</evidence>
<accession>A0AAV6FWK6</accession>
<organism evidence="2 3">
    <name type="scientific">Alosa alosa</name>
    <name type="common">allis shad</name>
    <dbReference type="NCBI Taxonomy" id="278164"/>
    <lineage>
        <taxon>Eukaryota</taxon>
        <taxon>Metazoa</taxon>
        <taxon>Chordata</taxon>
        <taxon>Craniata</taxon>
        <taxon>Vertebrata</taxon>
        <taxon>Euteleostomi</taxon>
        <taxon>Actinopterygii</taxon>
        <taxon>Neopterygii</taxon>
        <taxon>Teleostei</taxon>
        <taxon>Clupei</taxon>
        <taxon>Clupeiformes</taxon>
        <taxon>Clupeoidei</taxon>
        <taxon>Clupeidae</taxon>
        <taxon>Alosa</taxon>
    </lineage>
</organism>
<name>A0AAV6FWK6_9TELE</name>
<gene>
    <name evidence="2" type="ORF">AALO_G00218740</name>
</gene>
<dbReference type="Proteomes" id="UP000823561">
    <property type="component" value="Chromosome 17"/>
</dbReference>
<evidence type="ECO:0000313" key="3">
    <source>
        <dbReference type="Proteomes" id="UP000823561"/>
    </source>
</evidence>
<dbReference type="EMBL" id="JADWDJ010000017">
    <property type="protein sequence ID" value="KAG5267165.1"/>
    <property type="molecule type" value="Genomic_DNA"/>
</dbReference>
<dbReference type="AlphaFoldDB" id="A0AAV6FWK6"/>
<feature type="region of interest" description="Disordered" evidence="1">
    <location>
        <begin position="1"/>
        <end position="80"/>
    </location>
</feature>
<reference evidence="2 3" key="1">
    <citation type="submission" date="2020-10" db="EMBL/GenBank/DDBJ databases">
        <title>Chromosome-scale genome assembly of the Allis shad, Alosa alosa.</title>
        <authorList>
            <person name="Margot Z."/>
            <person name="Christophe K."/>
            <person name="Cabau C."/>
            <person name="Louis A."/>
            <person name="Berthelot C."/>
            <person name="Parey E."/>
            <person name="Roest Crollius H."/>
            <person name="Montfort J."/>
            <person name="Robinson-Rechavi M."/>
            <person name="Bucao C."/>
            <person name="Bouchez O."/>
            <person name="Gislard M."/>
            <person name="Lluch J."/>
            <person name="Milhes M."/>
            <person name="Lampietro C."/>
            <person name="Lopez Roques C."/>
            <person name="Donnadieu C."/>
            <person name="Braasch I."/>
            <person name="Desvignes T."/>
            <person name="Postlethwait J."/>
            <person name="Bobe J."/>
            <person name="Guiguen Y."/>
        </authorList>
    </citation>
    <scope>NUCLEOTIDE SEQUENCE [LARGE SCALE GENOMIC DNA]</scope>
    <source>
        <strain evidence="2">M-15738</strain>
        <tissue evidence="2">Blood</tissue>
    </source>
</reference>
<sequence>MQDGHLLSESSLALSPGAPQPWRRYGRMRGTAGARTSGTEPSAVICDTADRWTLRRREGGGGPSSPAPGFALSSRRRRRV</sequence>